<feature type="repeat" description="Filamin" evidence="4">
    <location>
        <begin position="1158"/>
        <end position="1242"/>
    </location>
</feature>
<reference evidence="7" key="1">
    <citation type="submission" date="2024-04" db="UniProtKB">
        <authorList>
            <consortium name="EnsemblMetazoa"/>
        </authorList>
    </citation>
    <scope>IDENTIFICATION</scope>
    <source>
        <strain evidence="7">EBRO</strain>
    </source>
</reference>
<dbReference type="CDD" id="cd21229">
    <property type="entry name" value="CH_jitterbug-like_rpt2"/>
    <property type="match status" value="1"/>
</dbReference>
<feature type="repeat" description="Filamin" evidence="4">
    <location>
        <begin position="2791"/>
        <end position="2887"/>
    </location>
</feature>
<dbReference type="FunFam" id="2.60.40.10:FF:001349">
    <property type="entry name" value="Jitterbug, isoform F"/>
    <property type="match status" value="1"/>
</dbReference>
<dbReference type="FunFam" id="1.10.418.10:FF:000006">
    <property type="entry name" value="Filamin-B isoform A"/>
    <property type="match status" value="1"/>
</dbReference>
<feature type="region of interest" description="Disordered" evidence="5">
    <location>
        <begin position="642"/>
        <end position="772"/>
    </location>
</feature>
<evidence type="ECO:0000256" key="2">
    <source>
        <dbReference type="ARBA" id="ARBA00022737"/>
    </source>
</evidence>
<feature type="region of interest" description="Disordered" evidence="5">
    <location>
        <begin position="1"/>
        <end position="20"/>
    </location>
</feature>
<feature type="repeat" description="Filamin" evidence="4">
    <location>
        <begin position="2410"/>
        <end position="2503"/>
    </location>
</feature>
<name>A0AAG5DEL8_ANOAO</name>
<comment type="similarity">
    <text evidence="1">Belongs to the filamin family.</text>
</comment>
<feature type="domain" description="Calponin-homology (CH)" evidence="6">
    <location>
        <begin position="57"/>
        <end position="163"/>
    </location>
</feature>
<feature type="repeat" description="Filamin" evidence="4">
    <location>
        <begin position="1619"/>
        <end position="1696"/>
    </location>
</feature>
<evidence type="ECO:0000313" key="8">
    <source>
        <dbReference type="Proteomes" id="UP000075880"/>
    </source>
</evidence>
<dbReference type="PROSITE" id="PS00019">
    <property type="entry name" value="ACTININ_1"/>
    <property type="match status" value="1"/>
</dbReference>
<dbReference type="Proteomes" id="UP000075880">
    <property type="component" value="Unassembled WGS sequence"/>
</dbReference>
<feature type="compositionally biased region" description="Polar residues" evidence="5">
    <location>
        <begin position="668"/>
        <end position="681"/>
    </location>
</feature>
<dbReference type="SMART" id="SM00557">
    <property type="entry name" value="IG_FLMN"/>
    <property type="match status" value="19"/>
</dbReference>
<feature type="repeat" description="Filamin" evidence="4">
    <location>
        <begin position="469"/>
        <end position="555"/>
    </location>
</feature>
<feature type="repeat" description="Filamin" evidence="4">
    <location>
        <begin position="2697"/>
        <end position="2790"/>
    </location>
</feature>
<organism evidence="7 8">
    <name type="scientific">Anopheles atroparvus</name>
    <name type="common">European mosquito</name>
    <dbReference type="NCBI Taxonomy" id="41427"/>
    <lineage>
        <taxon>Eukaryota</taxon>
        <taxon>Metazoa</taxon>
        <taxon>Ecdysozoa</taxon>
        <taxon>Arthropoda</taxon>
        <taxon>Hexapoda</taxon>
        <taxon>Insecta</taxon>
        <taxon>Pterygota</taxon>
        <taxon>Neoptera</taxon>
        <taxon>Endopterygota</taxon>
        <taxon>Diptera</taxon>
        <taxon>Nematocera</taxon>
        <taxon>Culicoidea</taxon>
        <taxon>Culicidae</taxon>
        <taxon>Anophelinae</taxon>
        <taxon>Anopheles</taxon>
    </lineage>
</organism>
<evidence type="ECO:0000256" key="3">
    <source>
        <dbReference type="ARBA" id="ARBA00023203"/>
    </source>
</evidence>
<dbReference type="InterPro" id="IPR001298">
    <property type="entry name" value="Filamin/ABP280_rpt"/>
</dbReference>
<feature type="repeat" description="Filamin" evidence="4">
    <location>
        <begin position="1523"/>
        <end position="1609"/>
    </location>
</feature>
<feature type="repeat" description="Filamin" evidence="4">
    <location>
        <begin position="1964"/>
        <end position="2059"/>
    </location>
</feature>
<dbReference type="InterPro" id="IPR014756">
    <property type="entry name" value="Ig_E-set"/>
</dbReference>
<dbReference type="FunFam" id="1.10.418.10:FF:000078">
    <property type="entry name" value="Putative Filamin-A"/>
    <property type="match status" value="1"/>
</dbReference>
<protein>
    <recommendedName>
        <fullName evidence="6">Calponin-homology (CH) domain-containing protein</fullName>
    </recommendedName>
</protein>
<dbReference type="FunFam" id="2.60.40.10:FF:001551">
    <property type="entry name" value="Jitterbug, isoform M"/>
    <property type="match status" value="1"/>
</dbReference>
<feature type="repeat" description="Filamin" evidence="4">
    <location>
        <begin position="1042"/>
        <end position="1155"/>
    </location>
</feature>
<evidence type="ECO:0000256" key="1">
    <source>
        <dbReference type="ARBA" id="ARBA00009238"/>
    </source>
</evidence>
<dbReference type="PANTHER" id="PTHR38537">
    <property type="entry name" value="JITTERBUG, ISOFORM N"/>
    <property type="match status" value="1"/>
</dbReference>
<feature type="repeat" description="Filamin" evidence="4">
    <location>
        <begin position="1336"/>
        <end position="1429"/>
    </location>
</feature>
<dbReference type="GO" id="GO:0051015">
    <property type="term" value="F:actin filament binding"/>
    <property type="evidence" value="ECO:0007669"/>
    <property type="project" value="InterPro"/>
</dbReference>
<dbReference type="GO" id="GO:0030036">
    <property type="term" value="P:actin cytoskeleton organization"/>
    <property type="evidence" value="ECO:0007669"/>
    <property type="project" value="InterPro"/>
</dbReference>
<dbReference type="PROSITE" id="PS50021">
    <property type="entry name" value="CH"/>
    <property type="match status" value="2"/>
</dbReference>
<feature type="repeat" description="Filamin" evidence="4">
    <location>
        <begin position="1875"/>
        <end position="1966"/>
    </location>
</feature>
<dbReference type="PANTHER" id="PTHR38537:SF13">
    <property type="entry name" value="JITTERBUG, ISOFORM N"/>
    <property type="match status" value="1"/>
</dbReference>
<dbReference type="CDD" id="cd21227">
    <property type="entry name" value="CH_jitterbug-like_rpt1"/>
    <property type="match status" value="1"/>
</dbReference>
<dbReference type="SMART" id="SM00033">
    <property type="entry name" value="CH"/>
    <property type="match status" value="3"/>
</dbReference>
<feature type="region of interest" description="Disordered" evidence="5">
    <location>
        <begin position="903"/>
        <end position="924"/>
    </location>
</feature>
<dbReference type="FunFam" id="2.60.40.10:FF:001473">
    <property type="entry name" value="Jitterbug, isoform C"/>
    <property type="match status" value="1"/>
</dbReference>
<dbReference type="InterPro" id="IPR036872">
    <property type="entry name" value="CH_dom_sf"/>
</dbReference>
<dbReference type="SUPFAM" id="SSF47576">
    <property type="entry name" value="Calponin-homology domain, CH-domain"/>
    <property type="match status" value="2"/>
</dbReference>
<feature type="repeat" description="Filamin" evidence="4">
    <location>
        <begin position="1759"/>
        <end position="1873"/>
    </location>
</feature>
<keyword evidence="2" id="KW-0677">Repeat</keyword>
<dbReference type="InterPro" id="IPR044801">
    <property type="entry name" value="Filamin"/>
</dbReference>
<keyword evidence="8" id="KW-1185">Reference proteome</keyword>
<feature type="compositionally biased region" description="Polar residues" evidence="5">
    <location>
        <begin position="706"/>
        <end position="718"/>
    </location>
</feature>
<dbReference type="SUPFAM" id="SSF81296">
    <property type="entry name" value="E set domains"/>
    <property type="match status" value="20"/>
</dbReference>
<feature type="compositionally biased region" description="Low complexity" evidence="5">
    <location>
        <begin position="911"/>
        <end position="924"/>
    </location>
</feature>
<feature type="repeat" description="Filamin" evidence="4">
    <location>
        <begin position="2315"/>
        <end position="2409"/>
    </location>
</feature>
<dbReference type="Pfam" id="PF00307">
    <property type="entry name" value="CH"/>
    <property type="match status" value="3"/>
</dbReference>
<dbReference type="InterPro" id="IPR017868">
    <property type="entry name" value="Filamin/ABP280_repeat-like"/>
</dbReference>
<feature type="repeat" description="Filamin" evidence="4">
    <location>
        <begin position="386"/>
        <end position="466"/>
    </location>
</feature>
<dbReference type="FunFam" id="1.10.418.10:FF:000068">
    <property type="entry name" value="Putative Filamin-A"/>
    <property type="match status" value="1"/>
</dbReference>
<feature type="repeat" description="Filamin" evidence="4">
    <location>
        <begin position="565"/>
        <end position="645"/>
    </location>
</feature>
<sequence length="2901" mass="312958">MELPKGAKITHAGLLQHTPDGKTELQKITQAGLVARSPEGTAAKGMNIRGNEDLWVEIQANTFKNWVNEHLRESGLQVIEFHEDFCDGTLLCALVEGLQKRPLKPSWNKRPANQHHFLENVTTALNAIEADGVKLVNIGNVDIVNGNVKLILGLIWSLIVRYQIGRSKFPPRKLMLAWLQAALPDCKVSNLTTDWNSGVLLSALLDYCEPGLFPHWRSLNQSESVRNCERAMNLAYERFGIPKVLEPEYLASRWLDELSGMTYLSYFMRPGGPGYNATMKWVNGQIKRPVSNFTTDFNDGKVFCEIIKDLGGPVPDPVKLSSDPSQWENNQQKVIDGGLKLGVKPVLAAKDMATADEEHLGVMAYTTWLRWVIPRPPLANMLTVHLDSTSGRVGEPTNFRVEALSRDVDMAKVRAYISMPNTNMLYPVKLGPRGEGSFVPDKYGMHEIVLEIDDNQLGGHFFRVLPRLVHVAPPGMAPCALGSLVEVLVNATGAPKTEDILVTAYSPSGRPLKCPLKKIEEGHSAIFKPDEAGVWEIAITYQGRHIQGGPFTCAVFDPSGVSVHGLDGAMPLRAHSFEVDARGVGVSGELHVDIVHEKRSLVCSVEKLQENKYQVTFMPRANGKHRVYVYFNGYDVKGSPFIMKVGSKGRSGKTRTSPHQQESKLRSESPSYHFNSSSLTRKATAHDSSATRRDIYSPQPPAPKSGSRSPQDYENNSYLRKETSYATRVMSPARHSPSPKLLYTSTTEPDYGFRRSTELLTQRRDSDELKSPVRDEGFNSYVKTIRTENHTTKTIRSTMLDGDGPAIAHIRASPGLKSPQTVSATLHQDATLRSNRTASPKPLITTTSTTTSSTRYIPSPVLEPVRVASPIAMHEKSNGTYKVTERNSTYKSTVTRDLVRDSPTFERVLRSPPTSANGSATATSTVDYSSNIKVNAGANGGQPSRRDSYDVINKTKHLFSQNSLESLANLTERQLNTDLTYDRSTLDNQTEKNTHFNKFSLGTERKQQQQQQQQQPTLIDDEGLYRAGGYLKNYRTESNERFEKYSTSQLKAGGGGAGGSFEPIGRDVSGARAIRVQDIPDGVLGRPVEFEIDGSQAGSGNLEILVNGGRVTSAVRALGNQRFIASFTPHESGVHTVQITFNEETVPGSPWNINIMSSPGLTALGESTRLVPANLPAVFEVLPPPGASIRGSDCVATVLSPSKTKVSARVTHESANGALRIEFVPSEVGTHIVEASIGGTSLVGGPLIAKVYDSSLIQVTDVNGGVVGQPCQFRVDASAAGEGQLEISINEGEVPNHVQVVGGGRCLVSFTPEQAKPHLIDIKFNGETVIGCPFVCSVADTSRVLLNLANLELIPVNRPASFHITVSGGGAAELAVSVRGPQGELPVRVTGDIHAGFTAEFTPNHVGAHTINVEYNGYPVQGTPFVAKSYDATKVAVGSVSKGTVGRPVQFTVDAGDAGEGNLEITISAKGHNIPTQVHPQGNAKFAVSFVPAEPCEHIINVSFNKMLVPGCPITVIINGGTTGPQVSLGGPGPLHMPNSLVINHAGGRLEDIEVNVEGPSGHSVPAQVLQTADGVFKAEFVPRVVGEHRVSVTVEGQPTVGSPYSAKVYDVTAIKVKNVNNGTVGKPVVFLVETSQAGPGNLEVTVNGGRVPTSAQAQGQHTYAISFTPREAQNHTVELRFNGQDVPGSPFTCKVSPAARIVSSDLTDKVSVGHVFDFVVESDIAPVVEVLGPARRPVRADIVPATPSGYRVKFEPVEVGDHSVEVRLPGSGHVEGSPFLLKAYSAEKVVVTDIRPGVVGKSVSFGINASQAGAGNLEIIVAVGGKNVPNFVQSEGNARFKVNFKPTEAATHSLSVRFNGFPVPGSPFACHVTHAPVSLSKAIATGECLRQAPVKCENVFELEGFDGIDPQVLITSPAGDTVASRVNYRDDIHMVSFVPTSVGRHLISVTANDQHINGSPFSCNVFDVSRVSISGLDQRSTMASLGVPLTFSVDAAGAGEGTLELVVSTATSTVKAEVTACARGLYDVTFIPQSCEPHFVNITFNDMSVDGSPFRCEVQQNTQHVQVGNSTLIELIAEDQTVEIFDPENKLVPFTLSRKSAEFKATKIGQYVVRYIDQETRNFIAARTINVFDPSMVKIVEVGEAYCHKPASLVVNANEAGQGTLTSMVRCGGLEVPHSIRGTSNSGIWEIVYHPTRVAPHKIMILFNQVPISNKAIEINVLAPAMSKEITVNGLGLYQARVGKTTSFAIDTVGHPAREFDVVVSGPGGQALPVRCYQTKGGHLQAEFTVQKVGQCLIDVLHQSKPLMGSPYTCESYDPTKIQLQKVPKMNLCNNSPISWIVQSESAGVAEIEVTVLSPTGQNVPVKLTQQDDYEHQIEFVPQAAGHYKASIMYGGEAVPNSPITFAVQSVGGKTDSHASGNGLEVAHRGKETSFVVFCPTAPNVQIERSDEQAERIEPRIKNLGNNQWKIFYTILTVGRYEIRASCTNRGPLPGSPWDISCLDPAKVVPIGGWGSLLDGSGKLVLPSKIVFDTSMAGPGELTCYVDDAEVLVEKQGNGKSVLFLSDDGLAKGEHNFDLTWSGLPISQSPGFVYVTGMAIGSDKVVLTGRGLTTAQVGEVSHFTIDATDALSGKPEVHMAYEDGEPLPVTLLQPRPNELIWLASYNPHKSTGGPLSLEVEWNGRTIKGCPLTISVGPAVDAAKVLCSGEGLRNGVVGREIKSWIDTRRAGPGELTAHCAGPRKVAYCELYDHGDATFTLNVKPQEPGRHTLTIKYGGQHVPGSPYTLRVVGAPDASKVRVYGPGIEHGVLATFQSRFIVDTRGAGAGQLTVRVRGPKGAFRVEMQRESQKDRTILCKYDPTEPGDYRVEVKWAGELVPGSPFPVLIFDTQEELKRFLHGN</sequence>
<feature type="repeat" description="Filamin" evidence="4">
    <location>
        <begin position="2122"/>
        <end position="2222"/>
    </location>
</feature>
<feature type="domain" description="Calponin-homology (CH)" evidence="6">
    <location>
        <begin position="169"/>
        <end position="272"/>
    </location>
</feature>
<accession>A0AAG5DEL8</accession>
<evidence type="ECO:0000256" key="4">
    <source>
        <dbReference type="PROSITE-ProRule" id="PRU00087"/>
    </source>
</evidence>
<dbReference type="InterPro" id="IPR001589">
    <property type="entry name" value="Actinin_actin-bd_CS"/>
</dbReference>
<dbReference type="InterPro" id="IPR013783">
    <property type="entry name" value="Ig-like_fold"/>
</dbReference>
<dbReference type="Gene3D" id="2.60.40.10">
    <property type="entry name" value="Immunoglobulins"/>
    <property type="match status" value="20"/>
</dbReference>
<feature type="repeat" description="Filamin" evidence="4">
    <location>
        <begin position="1241"/>
        <end position="1338"/>
    </location>
</feature>
<feature type="repeat" description="Filamin" evidence="4">
    <location>
        <begin position="2223"/>
        <end position="2317"/>
    </location>
</feature>
<feature type="region of interest" description="Disordered" evidence="5">
    <location>
        <begin position="1001"/>
        <end position="1022"/>
    </location>
</feature>
<dbReference type="FunFam" id="2.60.40.10:FF:001193">
    <property type="entry name" value="Jitterbug, isoform M"/>
    <property type="match status" value="1"/>
</dbReference>
<evidence type="ECO:0000313" key="7">
    <source>
        <dbReference type="EnsemblMetazoa" id="ENSAATROPP009295"/>
    </source>
</evidence>
<evidence type="ECO:0000256" key="5">
    <source>
        <dbReference type="SAM" id="MobiDB-lite"/>
    </source>
</evidence>
<dbReference type="FunFam" id="2.60.40.10:FF:001145">
    <property type="entry name" value="Jitterbug, isoform I"/>
    <property type="match status" value="2"/>
</dbReference>
<dbReference type="Gene3D" id="1.10.418.10">
    <property type="entry name" value="Calponin-like domain"/>
    <property type="match status" value="3"/>
</dbReference>
<dbReference type="Pfam" id="PF00630">
    <property type="entry name" value="Filamin"/>
    <property type="match status" value="18"/>
</dbReference>
<dbReference type="EnsemblMetazoa" id="ENSAATROPT010299">
    <property type="protein sequence ID" value="ENSAATROPP009295"/>
    <property type="gene ID" value="ENSAATROPG008367"/>
</dbReference>
<feature type="repeat" description="Filamin" evidence="4">
    <location>
        <begin position="2598"/>
        <end position="2696"/>
    </location>
</feature>
<feature type="compositionally biased region" description="Basic and acidic residues" evidence="5">
    <location>
        <begin position="751"/>
        <end position="772"/>
    </location>
</feature>
<proteinExistence type="inferred from homology"/>
<dbReference type="PROSITE" id="PS50194">
    <property type="entry name" value="FILAMIN_REPEAT"/>
    <property type="match status" value="21"/>
</dbReference>
<evidence type="ECO:0000259" key="6">
    <source>
        <dbReference type="PROSITE" id="PS50021"/>
    </source>
</evidence>
<feature type="repeat" description="Filamin" evidence="4">
    <location>
        <begin position="2516"/>
        <end position="2596"/>
    </location>
</feature>
<feature type="repeat" description="Filamin" evidence="4">
    <location>
        <begin position="1439"/>
        <end position="1518"/>
    </location>
</feature>
<dbReference type="InterPro" id="IPR001715">
    <property type="entry name" value="CH_dom"/>
</dbReference>
<keyword evidence="3" id="KW-0009">Actin-binding</keyword>